<gene>
    <name evidence="2" type="ORF">HX001_11970</name>
</gene>
<dbReference type="AlphaFoldDB" id="A0AAJ1QFP1"/>
<keyword evidence="1" id="KW-0732">Signal</keyword>
<comment type="caution">
    <text evidence="2">The sequence shown here is derived from an EMBL/GenBank/DDBJ whole genome shotgun (WGS) entry which is preliminary data.</text>
</comment>
<accession>A0AAJ1QFP1</accession>
<evidence type="ECO:0000313" key="3">
    <source>
        <dbReference type="Proteomes" id="UP001170959"/>
    </source>
</evidence>
<reference evidence="2" key="2">
    <citation type="journal article" date="2022" name="Sci. Total Environ.">
        <title>Prevalence, transmission, and molecular epidemiology of tet(X)-positive bacteria among humans, animals, and environmental niches in China: An epidemiological, and genomic-based study.</title>
        <authorList>
            <person name="Dong N."/>
            <person name="Zeng Y."/>
            <person name="Cai C."/>
            <person name="Sun C."/>
            <person name="Lu J."/>
            <person name="Liu C."/>
            <person name="Zhou H."/>
            <person name="Sun Q."/>
            <person name="Shu L."/>
            <person name="Wang H."/>
            <person name="Wang Y."/>
            <person name="Wang S."/>
            <person name="Wu C."/>
            <person name="Chan E.W."/>
            <person name="Chen G."/>
            <person name="Shen Z."/>
            <person name="Chen S."/>
            <person name="Zhang R."/>
        </authorList>
    </citation>
    <scope>NUCLEOTIDE SEQUENCE</scope>
    <source>
        <strain evidence="2">R655-4</strain>
    </source>
</reference>
<dbReference type="SUPFAM" id="SSF56935">
    <property type="entry name" value="Porins"/>
    <property type="match status" value="1"/>
</dbReference>
<evidence type="ECO:0000313" key="2">
    <source>
        <dbReference type="EMBL" id="MDM1073201.1"/>
    </source>
</evidence>
<proteinExistence type="predicted"/>
<feature type="signal peptide" evidence="1">
    <location>
        <begin position="1"/>
        <end position="19"/>
    </location>
</feature>
<dbReference type="EMBL" id="JACAGJ010000006">
    <property type="protein sequence ID" value="MDM1073201.1"/>
    <property type="molecule type" value="Genomic_DNA"/>
</dbReference>
<protein>
    <submittedName>
        <fullName evidence="2">Aromatic hydrocarbon degradation protein</fullName>
    </submittedName>
</protein>
<dbReference type="Gene3D" id="2.40.160.60">
    <property type="entry name" value="Outer membrane protein transport protein (OMPP1/FadL/TodX)"/>
    <property type="match status" value="1"/>
</dbReference>
<evidence type="ECO:0000256" key="1">
    <source>
        <dbReference type="SAM" id="SignalP"/>
    </source>
</evidence>
<dbReference type="Proteomes" id="UP001170959">
    <property type="component" value="Unassembled WGS sequence"/>
</dbReference>
<reference evidence="2" key="1">
    <citation type="submission" date="2020-06" db="EMBL/GenBank/DDBJ databases">
        <authorList>
            <person name="Dong N."/>
        </authorList>
    </citation>
    <scope>NUCLEOTIDE SEQUENCE</scope>
    <source>
        <strain evidence="2">R655-4</strain>
    </source>
</reference>
<name>A0AAJ1QFP1_9FLAO</name>
<organism evidence="2 3">
    <name type="scientific">Empedobacter brevis</name>
    <dbReference type="NCBI Taxonomy" id="247"/>
    <lineage>
        <taxon>Bacteria</taxon>
        <taxon>Pseudomonadati</taxon>
        <taxon>Bacteroidota</taxon>
        <taxon>Flavobacteriia</taxon>
        <taxon>Flavobacteriales</taxon>
        <taxon>Weeksellaceae</taxon>
        <taxon>Empedobacter</taxon>
    </lineage>
</organism>
<feature type="chain" id="PRO_5042478023" evidence="1">
    <location>
        <begin position="20"/>
        <end position="428"/>
    </location>
</feature>
<sequence length="428" mass="47276">MMKWIICSLSLFSVVTVKAQSISVSPYSAYGVGEQLFDNNTEQAGMGGISTVPTNPYGQSANFANPAANQNLRMTTFNASGSGTNYSFKSGTDKENAGRFNVSNISLAFPVGEKGSFGLGFQPYSALGYDIMTTSERNNIKQNVQMKGDGGLNSIHAFYSRNLTKEFSLGLRVNYLFGELKRNEILAVEGASLAVDYSDKSNYRGAQFTLGSMYTKKIGKTHNLNLGATYTLGTNLRTDVTDLTTTYSYIGTTQSSLDTISIIRVDNGKTKIPQMFTLGASYSKDNTWSLAIEAKYNNWKDFSQPLEGQNSTMSSSVDYKNNVRLAVGGYWIPDYNSYKSYFNRVTYRAGMYYQSAQYSIHGTDIDSYGATLGFGFPIGKQSDGSMMNISLEYGQKGKTTNNLIKENYFGVKVGFDINDIWFRKRVID</sequence>